<evidence type="ECO:0000256" key="6">
    <source>
        <dbReference type="ARBA" id="ARBA00023157"/>
    </source>
</evidence>
<evidence type="ECO:0000256" key="3">
    <source>
        <dbReference type="ARBA" id="ARBA00022514"/>
    </source>
</evidence>
<sequence>MNLSGAPPVLLAFILSAHLGAATRDSNIAKSCCFNYSQKMLPWTWVQNYAYTGNNCPKHAVIFTTKRGERVCAHPEEKWVQRYISLLVTQKQ</sequence>
<dbReference type="CDD" id="cd00272">
    <property type="entry name" value="Chemokine_CC"/>
    <property type="match status" value="1"/>
</dbReference>
<organism evidence="9 10">
    <name type="scientific">Prolemur simus</name>
    <name type="common">Greater bamboo lemur</name>
    <name type="synonym">Hapalemur simus</name>
    <dbReference type="NCBI Taxonomy" id="1328070"/>
    <lineage>
        <taxon>Eukaryota</taxon>
        <taxon>Metazoa</taxon>
        <taxon>Chordata</taxon>
        <taxon>Craniata</taxon>
        <taxon>Vertebrata</taxon>
        <taxon>Euteleostomi</taxon>
        <taxon>Mammalia</taxon>
        <taxon>Eutheria</taxon>
        <taxon>Euarchontoglires</taxon>
        <taxon>Primates</taxon>
        <taxon>Strepsirrhini</taxon>
        <taxon>Lemuriformes</taxon>
        <taxon>Lemuridae</taxon>
        <taxon>Prolemur</taxon>
    </lineage>
</organism>
<evidence type="ECO:0000256" key="7">
    <source>
        <dbReference type="RuleBase" id="RU361150"/>
    </source>
</evidence>
<dbReference type="Ensembl" id="ENSPSMT00000021473.1">
    <property type="protein sequence ID" value="ENSPSMP00000018508.1"/>
    <property type="gene ID" value="ENSPSMG00000013123.1"/>
</dbReference>
<dbReference type="InterPro" id="IPR000827">
    <property type="entry name" value="Chemokine_CC_CS"/>
</dbReference>
<protein>
    <recommendedName>
        <fullName evidence="7">C-C motif chemokine</fullName>
    </recommendedName>
</protein>
<comment type="subcellular location">
    <subcellularLocation>
        <location evidence="1 7">Secreted</location>
    </subcellularLocation>
</comment>
<evidence type="ECO:0000259" key="8">
    <source>
        <dbReference type="SMART" id="SM00199"/>
    </source>
</evidence>
<keyword evidence="5 7" id="KW-0732">Signal</keyword>
<dbReference type="GeneTree" id="ENSGT01100000263482"/>
<dbReference type="GO" id="GO:0061844">
    <property type="term" value="P:antimicrobial humoral immune response mediated by antimicrobial peptide"/>
    <property type="evidence" value="ECO:0007669"/>
    <property type="project" value="TreeGrafter"/>
</dbReference>
<dbReference type="GO" id="GO:0031737">
    <property type="term" value="F:CX3C chemokine receptor binding"/>
    <property type="evidence" value="ECO:0007669"/>
    <property type="project" value="Ensembl"/>
</dbReference>
<dbReference type="GO" id="GO:0030838">
    <property type="term" value="P:positive regulation of actin filament polymerization"/>
    <property type="evidence" value="ECO:0007669"/>
    <property type="project" value="Ensembl"/>
</dbReference>
<name>A0A8C8ZGI8_PROSS</name>
<dbReference type="GO" id="GO:0031728">
    <property type="term" value="F:CCR3 chemokine receptor binding"/>
    <property type="evidence" value="ECO:0007669"/>
    <property type="project" value="Ensembl"/>
</dbReference>
<dbReference type="AlphaFoldDB" id="A0A8C8ZGI8"/>
<dbReference type="GO" id="GO:0030335">
    <property type="term" value="P:positive regulation of cell migration"/>
    <property type="evidence" value="ECO:0007669"/>
    <property type="project" value="Ensembl"/>
</dbReference>
<evidence type="ECO:0000256" key="4">
    <source>
        <dbReference type="ARBA" id="ARBA00022525"/>
    </source>
</evidence>
<feature type="signal peptide" evidence="7">
    <location>
        <begin position="1"/>
        <end position="22"/>
    </location>
</feature>
<evidence type="ECO:0000313" key="10">
    <source>
        <dbReference type="Proteomes" id="UP000694414"/>
    </source>
</evidence>
<dbReference type="SUPFAM" id="SSF54117">
    <property type="entry name" value="Interleukin 8-like chemokines"/>
    <property type="match status" value="1"/>
</dbReference>
<dbReference type="FunFam" id="2.40.50.40:FF:000002">
    <property type="entry name" value="C-C motif chemokine"/>
    <property type="match status" value="1"/>
</dbReference>
<dbReference type="Pfam" id="PF00048">
    <property type="entry name" value="IL8"/>
    <property type="match status" value="1"/>
</dbReference>
<dbReference type="Proteomes" id="UP000694414">
    <property type="component" value="Unplaced"/>
</dbReference>
<feature type="chain" id="PRO_5034381945" description="C-C motif chemokine" evidence="7">
    <location>
        <begin position="23"/>
        <end position="92"/>
    </location>
</feature>
<dbReference type="GO" id="GO:0010818">
    <property type="term" value="P:T cell chemotaxis"/>
    <property type="evidence" value="ECO:0007669"/>
    <property type="project" value="Ensembl"/>
</dbReference>
<dbReference type="InterPro" id="IPR039809">
    <property type="entry name" value="Chemokine_b/g/d"/>
</dbReference>
<keyword evidence="4 7" id="KW-0964">Secreted</keyword>
<dbReference type="Gene3D" id="2.40.50.40">
    <property type="match status" value="1"/>
</dbReference>
<dbReference type="GO" id="GO:0002548">
    <property type="term" value="P:monocyte chemotaxis"/>
    <property type="evidence" value="ECO:0007669"/>
    <property type="project" value="Ensembl"/>
</dbReference>
<proteinExistence type="inferred from homology"/>
<dbReference type="GO" id="GO:0008009">
    <property type="term" value="F:chemokine activity"/>
    <property type="evidence" value="ECO:0007669"/>
    <property type="project" value="Ensembl"/>
</dbReference>
<evidence type="ECO:0000256" key="5">
    <source>
        <dbReference type="ARBA" id="ARBA00022729"/>
    </source>
</evidence>
<dbReference type="GO" id="GO:0006954">
    <property type="term" value="P:inflammatory response"/>
    <property type="evidence" value="ECO:0007669"/>
    <property type="project" value="TreeGrafter"/>
</dbReference>
<keyword evidence="10" id="KW-1185">Reference proteome</keyword>
<gene>
    <name evidence="9" type="primary">CCL26</name>
</gene>
<comment type="similarity">
    <text evidence="2 7">Belongs to the intercrine beta (chemokine CC) family.</text>
</comment>
<dbReference type="GO" id="GO:0001938">
    <property type="term" value="P:positive regulation of endothelial cell proliferation"/>
    <property type="evidence" value="ECO:0007669"/>
    <property type="project" value="Ensembl"/>
</dbReference>
<feature type="domain" description="Chemokine interleukin-8-like" evidence="8">
    <location>
        <begin position="29"/>
        <end position="87"/>
    </location>
</feature>
<dbReference type="GO" id="GO:0070098">
    <property type="term" value="P:chemokine-mediated signaling pathway"/>
    <property type="evidence" value="ECO:0007669"/>
    <property type="project" value="Ensembl"/>
</dbReference>
<dbReference type="PANTHER" id="PTHR12015">
    <property type="entry name" value="SMALL INDUCIBLE CYTOKINE A"/>
    <property type="match status" value="1"/>
</dbReference>
<accession>A0A8C8ZGI8</accession>
<dbReference type="InterPro" id="IPR036048">
    <property type="entry name" value="Interleukin_8-like_sf"/>
</dbReference>
<keyword evidence="7" id="KW-0145">Chemotaxis</keyword>
<evidence type="ECO:0000313" key="9">
    <source>
        <dbReference type="Ensembl" id="ENSPSMP00000018508.1"/>
    </source>
</evidence>
<reference evidence="9" key="1">
    <citation type="submission" date="2025-08" db="UniProtKB">
        <authorList>
            <consortium name="Ensembl"/>
        </authorList>
    </citation>
    <scope>IDENTIFICATION</scope>
</reference>
<dbReference type="GO" id="GO:0048245">
    <property type="term" value="P:eosinophil chemotaxis"/>
    <property type="evidence" value="ECO:0007669"/>
    <property type="project" value="TreeGrafter"/>
</dbReference>
<keyword evidence="3 7" id="KW-0202">Cytokine</keyword>
<dbReference type="PANTHER" id="PTHR12015:SF73">
    <property type="entry name" value="C-C MOTIF CHEMOKINE 26"/>
    <property type="match status" value="1"/>
</dbReference>
<dbReference type="InterPro" id="IPR001811">
    <property type="entry name" value="Chemokine_IL8-like_dom"/>
</dbReference>
<evidence type="ECO:0000256" key="2">
    <source>
        <dbReference type="ARBA" id="ARBA00010868"/>
    </source>
</evidence>
<evidence type="ECO:0000256" key="1">
    <source>
        <dbReference type="ARBA" id="ARBA00004613"/>
    </source>
</evidence>
<dbReference type="GO" id="GO:0050921">
    <property type="term" value="P:positive regulation of chemotaxis"/>
    <property type="evidence" value="ECO:0007669"/>
    <property type="project" value="Ensembl"/>
</dbReference>
<dbReference type="SMART" id="SM00199">
    <property type="entry name" value="SCY"/>
    <property type="match status" value="1"/>
</dbReference>
<keyword evidence="6" id="KW-1015">Disulfide bond</keyword>
<reference evidence="9" key="2">
    <citation type="submission" date="2025-09" db="UniProtKB">
        <authorList>
            <consortium name="Ensembl"/>
        </authorList>
    </citation>
    <scope>IDENTIFICATION</scope>
</reference>
<dbReference type="PROSITE" id="PS00472">
    <property type="entry name" value="SMALL_CYTOKINES_CC"/>
    <property type="match status" value="1"/>
</dbReference>
<dbReference type="GO" id="GO:0005615">
    <property type="term" value="C:extracellular space"/>
    <property type="evidence" value="ECO:0007669"/>
    <property type="project" value="UniProtKB-KW"/>
</dbReference>